<evidence type="ECO:0000313" key="3">
    <source>
        <dbReference type="EMBL" id="KAF1970796.1"/>
    </source>
</evidence>
<reference evidence="3" key="1">
    <citation type="journal article" date="2020" name="Stud. Mycol.">
        <title>101 Dothideomycetes genomes: a test case for predicting lifestyles and emergence of pathogens.</title>
        <authorList>
            <person name="Haridas S."/>
            <person name="Albert R."/>
            <person name="Binder M."/>
            <person name="Bloem J."/>
            <person name="Labutti K."/>
            <person name="Salamov A."/>
            <person name="Andreopoulos B."/>
            <person name="Baker S."/>
            <person name="Barry K."/>
            <person name="Bills G."/>
            <person name="Bluhm B."/>
            <person name="Cannon C."/>
            <person name="Castanera R."/>
            <person name="Culley D."/>
            <person name="Daum C."/>
            <person name="Ezra D."/>
            <person name="Gonzalez J."/>
            <person name="Henrissat B."/>
            <person name="Kuo A."/>
            <person name="Liang C."/>
            <person name="Lipzen A."/>
            <person name="Lutzoni F."/>
            <person name="Magnuson J."/>
            <person name="Mondo S."/>
            <person name="Nolan M."/>
            <person name="Ohm R."/>
            <person name="Pangilinan J."/>
            <person name="Park H.-J."/>
            <person name="Ramirez L."/>
            <person name="Alfaro M."/>
            <person name="Sun H."/>
            <person name="Tritt A."/>
            <person name="Yoshinaga Y."/>
            <person name="Zwiers L.-H."/>
            <person name="Turgeon B."/>
            <person name="Goodwin S."/>
            <person name="Spatafora J."/>
            <person name="Crous P."/>
            <person name="Grigoriev I."/>
        </authorList>
    </citation>
    <scope>NUCLEOTIDE SEQUENCE</scope>
    <source>
        <strain evidence="3">CBS 107.79</strain>
    </source>
</reference>
<gene>
    <name evidence="3" type="ORF">BU23DRAFT_556505</name>
</gene>
<name>A0A6A5V727_9PLEO</name>
<proteinExistence type="predicted"/>
<evidence type="ECO:0000259" key="2">
    <source>
        <dbReference type="Pfam" id="PF08719"/>
    </source>
</evidence>
<dbReference type="InterPro" id="IPR037238">
    <property type="entry name" value="YbiA-like_sf"/>
</dbReference>
<organism evidence="3 4">
    <name type="scientific">Bimuria novae-zelandiae CBS 107.79</name>
    <dbReference type="NCBI Taxonomy" id="1447943"/>
    <lineage>
        <taxon>Eukaryota</taxon>
        <taxon>Fungi</taxon>
        <taxon>Dikarya</taxon>
        <taxon>Ascomycota</taxon>
        <taxon>Pezizomycotina</taxon>
        <taxon>Dothideomycetes</taxon>
        <taxon>Pleosporomycetidae</taxon>
        <taxon>Pleosporales</taxon>
        <taxon>Massarineae</taxon>
        <taxon>Didymosphaeriaceae</taxon>
        <taxon>Bimuria</taxon>
    </lineage>
</organism>
<feature type="compositionally biased region" description="Basic and acidic residues" evidence="1">
    <location>
        <begin position="12"/>
        <end position="28"/>
    </location>
</feature>
<dbReference type="Pfam" id="PF08719">
    <property type="entry name" value="NADAR"/>
    <property type="match status" value="1"/>
</dbReference>
<keyword evidence="4" id="KW-1185">Reference proteome</keyword>
<dbReference type="SUPFAM" id="SSF143990">
    <property type="entry name" value="YbiA-like"/>
    <property type="match status" value="1"/>
</dbReference>
<dbReference type="Gene3D" id="1.10.357.40">
    <property type="entry name" value="YbiA-like"/>
    <property type="match status" value="1"/>
</dbReference>
<protein>
    <recommendedName>
        <fullName evidence="2">NADAR domain-containing protein</fullName>
    </recommendedName>
</protein>
<dbReference type="AlphaFoldDB" id="A0A6A5V727"/>
<dbReference type="OrthoDB" id="206452at2759"/>
<evidence type="ECO:0000313" key="4">
    <source>
        <dbReference type="Proteomes" id="UP000800036"/>
    </source>
</evidence>
<feature type="compositionally biased region" description="Basic residues" evidence="1">
    <location>
        <begin position="35"/>
        <end position="46"/>
    </location>
</feature>
<dbReference type="EMBL" id="ML976698">
    <property type="protein sequence ID" value="KAF1970796.1"/>
    <property type="molecule type" value="Genomic_DNA"/>
</dbReference>
<feature type="compositionally biased region" description="Basic residues" evidence="1">
    <location>
        <begin position="1"/>
        <end position="10"/>
    </location>
</feature>
<dbReference type="InterPro" id="IPR012816">
    <property type="entry name" value="NADAR"/>
</dbReference>
<dbReference type="CDD" id="cd15457">
    <property type="entry name" value="NADAR"/>
    <property type="match status" value="1"/>
</dbReference>
<feature type="compositionally biased region" description="Basic and acidic residues" evidence="1">
    <location>
        <begin position="47"/>
        <end position="56"/>
    </location>
</feature>
<evidence type="ECO:0000256" key="1">
    <source>
        <dbReference type="SAM" id="MobiDB-lite"/>
    </source>
</evidence>
<feature type="domain" description="NADAR" evidence="2">
    <location>
        <begin position="69"/>
        <end position="229"/>
    </location>
</feature>
<sequence length="245" mass="27891">MPKAKRKAVSKGKMETRSKSAAKGKDATSSENTPKRKPTPKAKKGARSKDDEEPKIRVVIPKTSRRPPFFYSTDPDSEGGFLSPWYTCPFQYGSRGKFVSAGQLITALRAQIARDMESYEKILAATSEEEIKALADNIKDMPMEKWVNHPDYTEHIYAANLHKFLHSDQSEDLLNRLAKLGDRELVFADPTDSYLGIGLDAEEAKTADRESWGRNSHGKSFERLREKIRNPYSPKLFERPYDTMW</sequence>
<accession>A0A6A5V727</accession>
<feature type="region of interest" description="Disordered" evidence="1">
    <location>
        <begin position="1"/>
        <end position="56"/>
    </location>
</feature>
<dbReference type="Proteomes" id="UP000800036">
    <property type="component" value="Unassembled WGS sequence"/>
</dbReference>